<evidence type="ECO:0000259" key="10">
    <source>
        <dbReference type="Pfam" id="PF04116"/>
    </source>
</evidence>
<dbReference type="EnsemblPlants" id="Ma11_t19740.1">
    <property type="protein sequence ID" value="Ma11_p19740.1"/>
    <property type="gene ID" value="Ma11_g19740"/>
</dbReference>
<dbReference type="Gramene" id="Ma11_t19740.1">
    <property type="protein sequence ID" value="Ma11_p19740.1"/>
    <property type="gene ID" value="Ma11_g19740"/>
</dbReference>
<keyword evidence="8" id="KW-0456">Lyase</keyword>
<dbReference type="Proteomes" id="UP000012960">
    <property type="component" value="Unplaced"/>
</dbReference>
<reference evidence="12" key="1">
    <citation type="submission" date="2021-05" db="UniProtKB">
        <authorList>
            <consortium name="EnsemblPlants"/>
        </authorList>
    </citation>
    <scope>IDENTIFICATION</scope>
    <source>
        <strain evidence="12">subsp. malaccensis</strain>
    </source>
</reference>
<name>A0A804L9Q0_MUSAM</name>
<evidence type="ECO:0000256" key="6">
    <source>
        <dbReference type="ARBA" id="ARBA00022989"/>
    </source>
</evidence>
<dbReference type="Pfam" id="PF04116">
    <property type="entry name" value="FA_hydroxylase"/>
    <property type="match status" value="1"/>
</dbReference>
<sequence>MASRPGFLTEWPWQRLGNFEYLILVPWVARSQLWINLARFQTVRSKHLIVDKAIEFDRVDREMIWDDHIILNGIIFYLSNSCVPGGSHLPWWDVKGVLISWLVHIGPPISSVIHPFVEELSYLLLFALPFFCMAYSRSACITAAVGYLPYVGFMNYMGRCNFELVPLWMFEAFPLLKYLMYTPSYHSLHHTQFWTNYCLFMPLYDYIYGTMDMSTEKLYKNSLKGKEETPNVVHLTHLTTLQSIYHLRIGFCSKTLPVVGELQIQTWIVPRFSFQEKEVINNLIENAIIVAEGKGAKVVSLGLLNQVIIVDGSGLAAAVVLHSIPAGTDRVLLRGKPSKTSCAIALALCQRGTKVIVVRREEFVALKLCVATNLAAHLVLSDDYTPKVWLVGEGLTDQDQRKASSGTCFIPFSQFPVKKTHEDCAYQVTPAMAVPRTLENMHTCENWLPRRVMSAWRIAGIVHALEEWDLHESGGTLNDIDKVWRATLNHGFLPLSP</sequence>
<keyword evidence="13" id="KW-1185">Reference proteome</keyword>
<comment type="similarity">
    <text evidence="2">Belongs to the sterol desaturase family.</text>
</comment>
<evidence type="ECO:0000256" key="9">
    <source>
        <dbReference type="ARBA" id="ARBA00047909"/>
    </source>
</evidence>
<accession>A0A804L9Q0</accession>
<evidence type="ECO:0000256" key="7">
    <source>
        <dbReference type="ARBA" id="ARBA00023136"/>
    </source>
</evidence>
<dbReference type="EC" id="4.1.99.5" evidence="3"/>
<comment type="catalytic activity">
    <reaction evidence="9">
        <text>a long-chain fatty aldehyde + 2 NADPH + O2 + H(+) = a long-chain alkane + formate + 2 NADP(+) + H2O</text>
        <dbReference type="Rhea" id="RHEA:21440"/>
        <dbReference type="ChEBI" id="CHEBI:15377"/>
        <dbReference type="ChEBI" id="CHEBI:15378"/>
        <dbReference type="ChEBI" id="CHEBI:15379"/>
        <dbReference type="ChEBI" id="CHEBI:15740"/>
        <dbReference type="ChEBI" id="CHEBI:17176"/>
        <dbReference type="ChEBI" id="CHEBI:57783"/>
        <dbReference type="ChEBI" id="CHEBI:58349"/>
        <dbReference type="ChEBI" id="CHEBI:83563"/>
        <dbReference type="EC" id="4.1.99.5"/>
    </reaction>
</comment>
<evidence type="ECO:0000256" key="4">
    <source>
        <dbReference type="ARBA" id="ARBA00022692"/>
    </source>
</evidence>
<evidence type="ECO:0000256" key="5">
    <source>
        <dbReference type="ARBA" id="ARBA00022824"/>
    </source>
</evidence>
<feature type="domain" description="Fatty acid hydroxylase" evidence="10">
    <location>
        <begin position="109"/>
        <end position="210"/>
    </location>
</feature>
<dbReference type="AlphaFoldDB" id="A0A804L9Q0"/>
<organism evidence="12 13">
    <name type="scientific">Musa acuminata subsp. malaccensis</name>
    <name type="common">Wild banana</name>
    <name type="synonym">Musa malaccensis</name>
    <dbReference type="NCBI Taxonomy" id="214687"/>
    <lineage>
        <taxon>Eukaryota</taxon>
        <taxon>Viridiplantae</taxon>
        <taxon>Streptophyta</taxon>
        <taxon>Embryophyta</taxon>
        <taxon>Tracheophyta</taxon>
        <taxon>Spermatophyta</taxon>
        <taxon>Magnoliopsida</taxon>
        <taxon>Liliopsida</taxon>
        <taxon>Zingiberales</taxon>
        <taxon>Musaceae</taxon>
        <taxon>Musa</taxon>
    </lineage>
</organism>
<keyword evidence="7" id="KW-0472">Membrane</keyword>
<dbReference type="GO" id="GO:0005789">
    <property type="term" value="C:endoplasmic reticulum membrane"/>
    <property type="evidence" value="ECO:0007669"/>
    <property type="project" value="UniProtKB-SubCell"/>
</dbReference>
<dbReference type="CDD" id="cd01983">
    <property type="entry name" value="SIMIBI"/>
    <property type="match status" value="1"/>
</dbReference>
<comment type="subcellular location">
    <subcellularLocation>
        <location evidence="1">Endoplasmic reticulum membrane</location>
        <topology evidence="1">Multi-pass membrane protein</topology>
    </subcellularLocation>
</comment>
<keyword evidence="5" id="KW-0256">Endoplasmic reticulum</keyword>
<dbReference type="PANTHER" id="PTHR11863">
    <property type="entry name" value="STEROL DESATURASE"/>
    <property type="match status" value="1"/>
</dbReference>
<evidence type="ECO:0000313" key="12">
    <source>
        <dbReference type="EnsemblPlants" id="Ma11_p19740.1"/>
    </source>
</evidence>
<dbReference type="GO" id="GO:0008610">
    <property type="term" value="P:lipid biosynthetic process"/>
    <property type="evidence" value="ECO:0007669"/>
    <property type="project" value="InterPro"/>
</dbReference>
<dbReference type="GO" id="GO:0071771">
    <property type="term" value="F:aldehyde oxygenase (deformylating) activity"/>
    <property type="evidence" value="ECO:0007669"/>
    <property type="project" value="UniProtKB-EC"/>
</dbReference>
<evidence type="ECO:0000256" key="3">
    <source>
        <dbReference type="ARBA" id="ARBA00013146"/>
    </source>
</evidence>
<dbReference type="InParanoid" id="A0A804L9Q0"/>
<feature type="domain" description="Very-long-chain aldehyde decarbonylase CER1-like C-terminal" evidence="11">
    <location>
        <begin position="331"/>
        <end position="494"/>
    </location>
</feature>
<keyword evidence="4" id="KW-0812">Transmembrane</keyword>
<evidence type="ECO:0000256" key="8">
    <source>
        <dbReference type="ARBA" id="ARBA00023239"/>
    </source>
</evidence>
<evidence type="ECO:0000313" key="13">
    <source>
        <dbReference type="Proteomes" id="UP000012960"/>
    </source>
</evidence>
<evidence type="ECO:0000256" key="2">
    <source>
        <dbReference type="ARBA" id="ARBA00009324"/>
    </source>
</evidence>
<dbReference type="InterPro" id="IPR050307">
    <property type="entry name" value="Sterol_Desaturase_Related"/>
</dbReference>
<evidence type="ECO:0000259" key="11">
    <source>
        <dbReference type="Pfam" id="PF12076"/>
    </source>
</evidence>
<dbReference type="InterPro" id="IPR021940">
    <property type="entry name" value="CER1-like_C"/>
</dbReference>
<proteinExistence type="inferred from homology"/>
<protein>
    <recommendedName>
        <fullName evidence="3">aldehyde oxygenase (deformylating)</fullName>
        <ecNumber evidence="3">4.1.99.5</ecNumber>
    </recommendedName>
</protein>
<keyword evidence="6" id="KW-1133">Transmembrane helix</keyword>
<evidence type="ECO:0000256" key="1">
    <source>
        <dbReference type="ARBA" id="ARBA00004477"/>
    </source>
</evidence>
<dbReference type="Pfam" id="PF12076">
    <property type="entry name" value="CER1-like_C"/>
    <property type="match status" value="1"/>
</dbReference>
<dbReference type="InterPro" id="IPR006694">
    <property type="entry name" value="Fatty_acid_hydroxylase"/>
</dbReference>
<dbReference type="GO" id="GO:0005506">
    <property type="term" value="F:iron ion binding"/>
    <property type="evidence" value="ECO:0007669"/>
    <property type="project" value="InterPro"/>
</dbReference>
<dbReference type="GO" id="GO:0016491">
    <property type="term" value="F:oxidoreductase activity"/>
    <property type="evidence" value="ECO:0007669"/>
    <property type="project" value="InterPro"/>
</dbReference>